<feature type="domain" description="Nucleotidyl transferase" evidence="1">
    <location>
        <begin position="10"/>
        <end position="287"/>
    </location>
</feature>
<evidence type="ECO:0000313" key="3">
    <source>
        <dbReference type="Proteomes" id="UP001204015"/>
    </source>
</evidence>
<dbReference type="PANTHER" id="PTHR46390">
    <property type="entry name" value="MANNOSE-1-PHOSPHATE GUANYLYLTRANSFERASE"/>
    <property type="match status" value="1"/>
</dbReference>
<dbReference type="EMBL" id="JAMXLY010000086">
    <property type="protein sequence ID" value="MCO6026604.1"/>
    <property type="molecule type" value="Genomic_DNA"/>
</dbReference>
<dbReference type="RefSeq" id="WP_252761953.1">
    <property type="nucleotide sequence ID" value="NZ_JAMXLY010000086.1"/>
</dbReference>
<dbReference type="InterPro" id="IPR005835">
    <property type="entry name" value="NTP_transferase_dom"/>
</dbReference>
<dbReference type="InterPro" id="IPR029044">
    <property type="entry name" value="Nucleotide-diphossugar_trans"/>
</dbReference>
<dbReference type="SUPFAM" id="SSF53448">
    <property type="entry name" value="Nucleotide-diphospho-sugar transferases"/>
    <property type="match status" value="1"/>
</dbReference>
<evidence type="ECO:0000313" key="2">
    <source>
        <dbReference type="EMBL" id="MCO6026604.1"/>
    </source>
</evidence>
<reference evidence="2 3" key="1">
    <citation type="submission" date="2022-06" db="EMBL/GenBank/DDBJ databases">
        <title>A taxonomic note on the genus Prevotella: Description of four novel genera and emended description of the genera Hallella and Xylanibacter.</title>
        <authorList>
            <person name="Hitch T.C.A."/>
        </authorList>
    </citation>
    <scope>NUCLEOTIDE SEQUENCE [LARGE SCALE GENOMIC DNA]</scope>
    <source>
        <strain evidence="2 3">DSM 100619</strain>
    </source>
</reference>
<dbReference type="Proteomes" id="UP001204015">
    <property type="component" value="Unassembled WGS sequence"/>
</dbReference>
<protein>
    <submittedName>
        <fullName evidence="2">Sugar phosphate nucleotidyltransferase</fullName>
    </submittedName>
</protein>
<dbReference type="Gene3D" id="3.90.550.10">
    <property type="entry name" value="Spore Coat Polysaccharide Biosynthesis Protein SpsA, Chain A"/>
    <property type="match status" value="1"/>
</dbReference>
<evidence type="ECO:0000259" key="1">
    <source>
        <dbReference type="Pfam" id="PF00483"/>
    </source>
</evidence>
<proteinExistence type="predicted"/>
<name>A0ABT1BZU2_9BACT</name>
<comment type="caution">
    <text evidence="2">The sequence shown here is derived from an EMBL/GenBank/DDBJ whole genome shotgun (WGS) entry which is preliminary data.</text>
</comment>
<dbReference type="SUPFAM" id="SSF159283">
    <property type="entry name" value="Guanosine diphospho-D-mannose pyrophosphorylase/mannose-6-phosphate isomerase linker domain"/>
    <property type="match status" value="1"/>
</dbReference>
<dbReference type="PANTHER" id="PTHR46390:SF1">
    <property type="entry name" value="MANNOSE-1-PHOSPHATE GUANYLYLTRANSFERASE"/>
    <property type="match status" value="1"/>
</dbReference>
<sequence>MARTDENYCVILAGGRGKRLWPCSREQQPKQFIDFFGTGKTQFQQTYDRIAKIIPASHIYVNTNEQYVETVKAQLPDLPDENLLAEPINRNTAPSVAWACYRISHIQPQSNLIIVPSDQTIINEEAFQKNVLDGLKFVSDRDCVLAMGIKPTRPEPGYGYIQVGDSYDHCDFYKVHTFIEKPNRSFAKMFMDSGEWYWNTGIFLANIHALQGSLLKLLPEVLEGLDRNDHQPTLSEEKAYVKEHFSFYPNLAIDTGLLEKTDNVYVKKCDFGWADLGTWHSIYEFLQKGKGDNVVVDSDVIMEDCHDNIIKLPKGRLAVLNGLDGFIVAEKDNVLFVCKKEDSSALIRKYVNEVQMKKGDQFV</sequence>
<gene>
    <name evidence="2" type="ORF">NG821_12295</name>
</gene>
<accession>A0ABT1BZU2</accession>
<dbReference type="CDD" id="cd02509">
    <property type="entry name" value="GDP-M1P_Guanylyltransferase"/>
    <property type="match status" value="1"/>
</dbReference>
<dbReference type="InterPro" id="IPR049577">
    <property type="entry name" value="GMPP_N"/>
</dbReference>
<dbReference type="InterPro" id="IPR051161">
    <property type="entry name" value="Mannose-6P_isomerase_type2"/>
</dbReference>
<organism evidence="2 3">
    <name type="scientific">Segatella cerevisiae</name>
    <dbReference type="NCBI Taxonomy" id="2053716"/>
    <lineage>
        <taxon>Bacteria</taxon>
        <taxon>Pseudomonadati</taxon>
        <taxon>Bacteroidota</taxon>
        <taxon>Bacteroidia</taxon>
        <taxon>Bacteroidales</taxon>
        <taxon>Prevotellaceae</taxon>
        <taxon>Segatella</taxon>
    </lineage>
</organism>
<dbReference type="Pfam" id="PF00483">
    <property type="entry name" value="NTP_transferase"/>
    <property type="match status" value="1"/>
</dbReference>
<keyword evidence="3" id="KW-1185">Reference proteome</keyword>